<evidence type="ECO:0000259" key="3">
    <source>
        <dbReference type="Pfam" id="PF08659"/>
    </source>
</evidence>
<keyword evidence="5" id="KW-1185">Reference proteome</keyword>
<evidence type="ECO:0000256" key="2">
    <source>
        <dbReference type="ARBA" id="ARBA00023268"/>
    </source>
</evidence>
<dbReference type="EMBL" id="JZKH01000321">
    <property type="protein sequence ID" value="KJS57708.1"/>
    <property type="molecule type" value="Genomic_DNA"/>
</dbReference>
<dbReference type="PANTHER" id="PTHR43775:SF51">
    <property type="entry name" value="INACTIVE PHENOLPHTHIOCEROL SYNTHESIS POLYKETIDE SYNTHASE TYPE I PKS1-RELATED"/>
    <property type="match status" value="1"/>
</dbReference>
<dbReference type="GO" id="GO:0006633">
    <property type="term" value="P:fatty acid biosynthetic process"/>
    <property type="evidence" value="ECO:0007669"/>
    <property type="project" value="TreeGrafter"/>
</dbReference>
<dbReference type="GO" id="GO:0004312">
    <property type="term" value="F:fatty acid synthase activity"/>
    <property type="evidence" value="ECO:0007669"/>
    <property type="project" value="TreeGrafter"/>
</dbReference>
<dbReference type="Gene3D" id="3.40.50.720">
    <property type="entry name" value="NAD(P)-binding Rossmann-like Domain"/>
    <property type="match status" value="1"/>
</dbReference>
<dbReference type="InterPro" id="IPR050091">
    <property type="entry name" value="PKS_NRPS_Biosynth_Enz"/>
</dbReference>
<feature type="non-terminal residue" evidence="4">
    <location>
        <position position="160"/>
    </location>
</feature>
<organism evidence="4 5">
    <name type="scientific">Streptomyces rubellomurinus (strain ATCC 31215)</name>
    <dbReference type="NCBI Taxonomy" id="359131"/>
    <lineage>
        <taxon>Bacteria</taxon>
        <taxon>Bacillati</taxon>
        <taxon>Actinomycetota</taxon>
        <taxon>Actinomycetes</taxon>
        <taxon>Kitasatosporales</taxon>
        <taxon>Streptomycetaceae</taxon>
        <taxon>Streptomyces</taxon>
    </lineage>
</organism>
<comment type="caution">
    <text evidence="4">The sequence shown here is derived from an EMBL/GenBank/DDBJ whole genome shotgun (WGS) entry which is preliminary data.</text>
</comment>
<dbReference type="RefSeq" id="WP_045706211.1">
    <property type="nucleotide sequence ID" value="NZ_JZKH01000321.1"/>
</dbReference>
<dbReference type="InterPro" id="IPR013968">
    <property type="entry name" value="PKS_KR"/>
</dbReference>
<reference evidence="4 5" key="1">
    <citation type="submission" date="2015-02" db="EMBL/GenBank/DDBJ databases">
        <authorList>
            <person name="Ju K.-S."/>
            <person name="Doroghazi J.R."/>
            <person name="Metcalf W."/>
        </authorList>
    </citation>
    <scope>NUCLEOTIDE SEQUENCE [LARGE SCALE GENOMIC DNA]</scope>
    <source>
        <strain evidence="4 5">ATCC 31215</strain>
    </source>
</reference>
<name>A0A0F2T3C8_STRR3</name>
<gene>
    <name evidence="4" type="ORF">VM95_38025</name>
</gene>
<proteinExistence type="predicted"/>
<feature type="domain" description="Ketoreductase (KR)" evidence="3">
    <location>
        <begin position="57"/>
        <end position="159"/>
    </location>
</feature>
<protein>
    <recommendedName>
        <fullName evidence="3">Ketoreductase (KR) domain-containing protein</fullName>
    </recommendedName>
</protein>
<dbReference type="Pfam" id="PF08659">
    <property type="entry name" value="KR"/>
    <property type="match status" value="1"/>
</dbReference>
<feature type="non-terminal residue" evidence="4">
    <location>
        <position position="1"/>
    </location>
</feature>
<dbReference type="PANTHER" id="PTHR43775">
    <property type="entry name" value="FATTY ACID SYNTHASE"/>
    <property type="match status" value="1"/>
</dbReference>
<dbReference type="AlphaFoldDB" id="A0A0F2T3C8"/>
<evidence type="ECO:0000313" key="5">
    <source>
        <dbReference type="Proteomes" id="UP000033699"/>
    </source>
</evidence>
<evidence type="ECO:0000256" key="1">
    <source>
        <dbReference type="ARBA" id="ARBA00022679"/>
    </source>
</evidence>
<evidence type="ECO:0000313" key="4">
    <source>
        <dbReference type="EMBL" id="KJS57708.1"/>
    </source>
</evidence>
<dbReference type="SUPFAM" id="SSF51735">
    <property type="entry name" value="NAD(P)-binding Rossmann-fold domains"/>
    <property type="match status" value="2"/>
</dbReference>
<dbReference type="InterPro" id="IPR036291">
    <property type="entry name" value="NAD(P)-bd_dom_sf"/>
</dbReference>
<sequence length="160" mass="15734">AEFPGRFVLVEADGPEGVVAAVSSGEPQVAVRGGAVLAPRLVRAQVSAGARVDPPAGAVVVTGGTGTLGGLVARRLVAAHGVRELLLLSRRGVAAPGAGELVAELEELGATVTVAACDAADREALAEVLAGRRLAGVVHAAGVLDDGTIASLTPERLAAV</sequence>
<keyword evidence="1" id="KW-0808">Transferase</keyword>
<keyword evidence="2" id="KW-0511">Multifunctional enzyme</keyword>
<dbReference type="OrthoDB" id="9778690at2"/>
<accession>A0A0F2T3C8</accession>
<dbReference type="Proteomes" id="UP000033699">
    <property type="component" value="Unassembled WGS sequence"/>
</dbReference>